<evidence type="ECO:0000256" key="2">
    <source>
        <dbReference type="ARBA" id="ARBA00022723"/>
    </source>
</evidence>
<dbReference type="SUPFAM" id="SSF54593">
    <property type="entry name" value="Glyoxalase/Bleomycin resistance protein/Dihydroxybiphenyl dioxygenase"/>
    <property type="match status" value="1"/>
</dbReference>
<dbReference type="PIRSF" id="PIRSF009283">
    <property type="entry name" value="HPP_dOase"/>
    <property type="match status" value="1"/>
</dbReference>
<proteinExistence type="inferred from homology"/>
<keyword evidence="4 5" id="KW-0408">Iron</keyword>
<feature type="domain" description="VOC" evidence="6">
    <location>
        <begin position="168"/>
        <end position="330"/>
    </location>
</feature>
<dbReference type="Proteomes" id="UP000594464">
    <property type="component" value="Chromosome"/>
</dbReference>
<dbReference type="GO" id="GO:0046872">
    <property type="term" value="F:metal ion binding"/>
    <property type="evidence" value="ECO:0007669"/>
    <property type="project" value="UniProtKB-KW"/>
</dbReference>
<comment type="similarity">
    <text evidence="1">Belongs to the 4HPPD family.</text>
</comment>
<keyword evidence="7" id="KW-0670">Pyruvate</keyword>
<comment type="cofactor">
    <cofactor evidence="5">
        <name>Fe cation</name>
        <dbReference type="ChEBI" id="CHEBI:24875"/>
    </cofactor>
    <text evidence="5">Binds 1 Fe cation per subunit.</text>
</comment>
<dbReference type="InterPro" id="IPR004360">
    <property type="entry name" value="Glyas_Fos-R_dOase_dom"/>
</dbReference>
<dbReference type="InterPro" id="IPR041735">
    <property type="entry name" value="4OHPhenylPyrv_dOase_C"/>
</dbReference>
<dbReference type="PROSITE" id="PS51819">
    <property type="entry name" value="VOC"/>
    <property type="match status" value="2"/>
</dbReference>
<dbReference type="GO" id="GO:0006572">
    <property type="term" value="P:L-tyrosine catabolic process"/>
    <property type="evidence" value="ECO:0007669"/>
    <property type="project" value="TreeGrafter"/>
</dbReference>
<keyword evidence="3" id="KW-0677">Repeat</keyword>
<evidence type="ECO:0000256" key="3">
    <source>
        <dbReference type="ARBA" id="ARBA00022737"/>
    </source>
</evidence>
<organism evidence="7 8">
    <name type="scientific">Candidatus Nitrohelix vancouverensis</name>
    <dbReference type="NCBI Taxonomy" id="2705534"/>
    <lineage>
        <taxon>Bacteria</taxon>
        <taxon>Pseudomonadati</taxon>
        <taxon>Nitrospinota/Tectimicrobiota group</taxon>
        <taxon>Nitrospinota</taxon>
        <taxon>Nitrospinia</taxon>
        <taxon>Nitrospinales</taxon>
        <taxon>Nitrospinaceae</taxon>
        <taxon>Candidatus Nitrohelix</taxon>
    </lineage>
</organism>
<evidence type="ECO:0000256" key="1">
    <source>
        <dbReference type="ARBA" id="ARBA00005877"/>
    </source>
</evidence>
<dbReference type="CDD" id="cd07250">
    <property type="entry name" value="HPPD_C_like"/>
    <property type="match status" value="1"/>
</dbReference>
<dbReference type="EMBL" id="CP048620">
    <property type="protein sequence ID" value="QPJ64320.1"/>
    <property type="molecule type" value="Genomic_DNA"/>
</dbReference>
<dbReference type="InterPro" id="IPR037523">
    <property type="entry name" value="VOC_core"/>
</dbReference>
<keyword evidence="2 5" id="KW-0479">Metal-binding</keyword>
<evidence type="ECO:0000256" key="4">
    <source>
        <dbReference type="ARBA" id="ARBA00023004"/>
    </source>
</evidence>
<dbReference type="Pfam" id="PF00903">
    <property type="entry name" value="Glyoxalase"/>
    <property type="match status" value="2"/>
</dbReference>
<dbReference type="Gene3D" id="3.10.180.10">
    <property type="entry name" value="2,3-Dihydroxybiphenyl 1,2-Dioxygenase, domain 1"/>
    <property type="match status" value="2"/>
</dbReference>
<reference evidence="8" key="1">
    <citation type="submission" date="2020-02" db="EMBL/GenBank/DDBJ databases">
        <title>Genomic and physiological characterization of two novel Nitrospinaceae genera.</title>
        <authorList>
            <person name="Mueller A.J."/>
            <person name="Jung M.-Y."/>
            <person name="Strachan C.R."/>
            <person name="Herbold C.W."/>
            <person name="Kirkegaard R.H."/>
            <person name="Daims H."/>
        </authorList>
    </citation>
    <scope>NUCLEOTIDE SEQUENCE [LARGE SCALE GENOMIC DNA]</scope>
</reference>
<dbReference type="KEGG" id="nva:G3M78_02470"/>
<dbReference type="PANTHER" id="PTHR11959:SF1">
    <property type="entry name" value="4-HYDROXYPHENYLPYRUVATE DIOXYGENASE"/>
    <property type="match status" value="1"/>
</dbReference>
<evidence type="ECO:0000259" key="6">
    <source>
        <dbReference type="PROSITE" id="PS51819"/>
    </source>
</evidence>
<sequence>MAYGSPLGIRRIYSFEFVVDFFDRSREFYINKLGFKESHRSTPEWEKIFSSRGVYFSANKIKILVSSPLSSHAYTARFLKTLSPGIRKVTFLVEDLQATIKYLQDHDATFIHEEKVLESEGTCHRFITITTPIGFLEFSFLQISGDENAIPLFESLPGANDTTSALKKIDHLTINARTLYPIANFFEHVMGMEEYWRVAFHTPDYSTGREGTGLTSRVMWDPASKIKFATNEPLCPHFNESQIQTFIDRNHGAGIQHIAFSVETIIDVVNRLRGQGVEFLDTPDSYYDLLMDRLRSCNVAQIDEALSDLKDHRILVDGKDDKYLLQIFLKDASLLYDEDNAGPFFYELIQRKGHQGFGEGNFRALFEAIESEESKR</sequence>
<name>A0A7T0G2G5_9BACT</name>
<dbReference type="InterPro" id="IPR029068">
    <property type="entry name" value="Glyas_Bleomycin-R_OHBP_Dase"/>
</dbReference>
<dbReference type="InterPro" id="IPR005956">
    <property type="entry name" value="4OHPhenylPyrv_dOase"/>
</dbReference>
<dbReference type="AlphaFoldDB" id="A0A7T0G2G5"/>
<accession>A0A7T0G2G5</accession>
<evidence type="ECO:0000313" key="8">
    <source>
        <dbReference type="Proteomes" id="UP000594464"/>
    </source>
</evidence>
<dbReference type="PANTHER" id="PTHR11959">
    <property type="entry name" value="4-HYDROXYPHENYLPYRUVATE DIOXYGENASE"/>
    <property type="match status" value="1"/>
</dbReference>
<feature type="binding site" evidence="5">
    <location>
        <position position="171"/>
    </location>
    <ligand>
        <name>Fe cation</name>
        <dbReference type="ChEBI" id="CHEBI:24875"/>
    </ligand>
</feature>
<keyword evidence="7" id="KW-0560">Oxidoreductase</keyword>
<feature type="binding site" evidence="5">
    <location>
        <position position="257"/>
    </location>
    <ligand>
        <name>Fe cation</name>
        <dbReference type="ChEBI" id="CHEBI:24875"/>
    </ligand>
</feature>
<keyword evidence="7" id="KW-0223">Dioxygenase</keyword>
<feature type="binding site" evidence="5">
    <location>
        <position position="347"/>
    </location>
    <ligand>
        <name>Fe cation</name>
        <dbReference type="ChEBI" id="CHEBI:24875"/>
    </ligand>
</feature>
<feature type="domain" description="VOC" evidence="6">
    <location>
        <begin position="11"/>
        <end position="143"/>
    </location>
</feature>
<gene>
    <name evidence="7" type="ORF">G3M78_02470</name>
</gene>
<protein>
    <submittedName>
        <fullName evidence="7">4-hydroxyphenylpyruvate dioxygenase</fullName>
    </submittedName>
</protein>
<evidence type="ECO:0000313" key="7">
    <source>
        <dbReference type="EMBL" id="QPJ64320.1"/>
    </source>
</evidence>
<dbReference type="GO" id="GO:0003868">
    <property type="term" value="F:4-hydroxyphenylpyruvate dioxygenase activity"/>
    <property type="evidence" value="ECO:0007669"/>
    <property type="project" value="InterPro"/>
</dbReference>
<evidence type="ECO:0000256" key="5">
    <source>
        <dbReference type="PIRSR" id="PIRSR009283-1"/>
    </source>
</evidence>